<dbReference type="InterPro" id="IPR000537">
    <property type="entry name" value="UbiA_prenyltransferase"/>
</dbReference>
<organism evidence="13 14">
    <name type="scientific">Labilithrix luteola</name>
    <dbReference type="NCBI Taxonomy" id="1391654"/>
    <lineage>
        <taxon>Bacteria</taxon>
        <taxon>Pseudomonadati</taxon>
        <taxon>Myxococcota</taxon>
        <taxon>Polyangia</taxon>
        <taxon>Polyangiales</taxon>
        <taxon>Labilitrichaceae</taxon>
        <taxon>Labilithrix</taxon>
    </lineage>
</organism>
<feature type="transmembrane region" description="Helical" evidence="12">
    <location>
        <begin position="164"/>
        <end position="185"/>
    </location>
</feature>
<dbReference type="InterPro" id="IPR044878">
    <property type="entry name" value="UbiA_sf"/>
</dbReference>
<dbReference type="Gene3D" id="1.10.357.140">
    <property type="entry name" value="UbiA prenyltransferase"/>
    <property type="match status" value="1"/>
</dbReference>
<dbReference type="PANTHER" id="PTHR11048">
    <property type="entry name" value="PRENYLTRANSFERASES"/>
    <property type="match status" value="1"/>
</dbReference>
<evidence type="ECO:0000256" key="6">
    <source>
        <dbReference type="ARBA" id="ARBA00022679"/>
    </source>
</evidence>
<evidence type="ECO:0000256" key="2">
    <source>
        <dbReference type="ARBA" id="ARBA00004141"/>
    </source>
</evidence>
<keyword evidence="8 12" id="KW-0812">Transmembrane</keyword>
<feature type="transmembrane region" description="Helical" evidence="12">
    <location>
        <begin position="114"/>
        <end position="130"/>
    </location>
</feature>
<dbReference type="GO" id="GO:0008412">
    <property type="term" value="F:4-hydroxybenzoate polyprenyltransferase activity"/>
    <property type="evidence" value="ECO:0007669"/>
    <property type="project" value="UniProtKB-EC"/>
</dbReference>
<evidence type="ECO:0000256" key="7">
    <source>
        <dbReference type="ARBA" id="ARBA00022688"/>
    </source>
</evidence>
<dbReference type="FunFam" id="1.20.120.1780:FF:000001">
    <property type="entry name" value="4-hydroxybenzoate octaprenyltransferase"/>
    <property type="match status" value="1"/>
</dbReference>
<keyword evidence="10 12" id="KW-0472">Membrane</keyword>
<dbReference type="PANTHER" id="PTHR11048:SF28">
    <property type="entry name" value="4-HYDROXYBENZOATE POLYPRENYLTRANSFERASE, MITOCHONDRIAL"/>
    <property type="match status" value="1"/>
</dbReference>
<dbReference type="RefSeq" id="WP_146651274.1">
    <property type="nucleotide sequence ID" value="NZ_CP012333.1"/>
</dbReference>
<dbReference type="Pfam" id="PF01040">
    <property type="entry name" value="UbiA"/>
    <property type="match status" value="1"/>
</dbReference>
<reference evidence="13 14" key="1">
    <citation type="submission" date="2015-08" db="EMBL/GenBank/DDBJ databases">
        <authorList>
            <person name="Babu N.S."/>
            <person name="Beckwith C.J."/>
            <person name="Beseler K.G."/>
            <person name="Brison A."/>
            <person name="Carone J.V."/>
            <person name="Caskin T.P."/>
            <person name="Diamond M."/>
            <person name="Durham M.E."/>
            <person name="Foxe J.M."/>
            <person name="Go M."/>
            <person name="Henderson B.A."/>
            <person name="Jones I.B."/>
            <person name="McGettigan J.A."/>
            <person name="Micheletti S.J."/>
            <person name="Nasrallah M.E."/>
            <person name="Ortiz D."/>
            <person name="Piller C.R."/>
            <person name="Privatt S.R."/>
            <person name="Schneider S.L."/>
            <person name="Sharp S."/>
            <person name="Smith T.C."/>
            <person name="Stanton J.D."/>
            <person name="Ullery H.E."/>
            <person name="Wilson R.J."/>
            <person name="Serrano M.G."/>
            <person name="Buck G."/>
            <person name="Lee V."/>
            <person name="Wang Y."/>
            <person name="Carvalho R."/>
            <person name="Voegtly L."/>
            <person name="Shi R."/>
            <person name="Duckworth R."/>
            <person name="Johnson A."/>
            <person name="Loviza R."/>
            <person name="Walstead R."/>
            <person name="Shah Z."/>
            <person name="Kiflezghi M."/>
            <person name="Wade K."/>
            <person name="Ball S.L."/>
            <person name="Bradley K.W."/>
            <person name="Asai D.J."/>
            <person name="Bowman C.A."/>
            <person name="Russell D.A."/>
            <person name="Pope W.H."/>
            <person name="Jacobs-Sera D."/>
            <person name="Hendrix R.W."/>
            <person name="Hatfull G.F."/>
        </authorList>
    </citation>
    <scope>NUCLEOTIDE SEQUENCE [LARGE SCALE GENOMIC DNA]</scope>
    <source>
        <strain evidence="13 14">DSM 27648</strain>
    </source>
</reference>
<evidence type="ECO:0000313" key="13">
    <source>
        <dbReference type="EMBL" id="AKU99894.1"/>
    </source>
</evidence>
<dbReference type="NCBIfam" id="TIGR01475">
    <property type="entry name" value="ubiA_other"/>
    <property type="match status" value="1"/>
</dbReference>
<evidence type="ECO:0000256" key="1">
    <source>
        <dbReference type="ARBA" id="ARBA00001946"/>
    </source>
</evidence>
<evidence type="ECO:0000256" key="4">
    <source>
        <dbReference type="ARBA" id="ARBA00022475"/>
    </source>
</evidence>
<dbReference type="AlphaFoldDB" id="A0A0K1Q3E9"/>
<feature type="transmembrane region" description="Helical" evidence="12">
    <location>
        <begin position="206"/>
        <end position="227"/>
    </location>
</feature>
<evidence type="ECO:0000313" key="14">
    <source>
        <dbReference type="Proteomes" id="UP000064967"/>
    </source>
</evidence>
<dbReference type="OrthoDB" id="9782418at2"/>
<comment type="cofactor">
    <cofactor evidence="1">
        <name>Mg(2+)</name>
        <dbReference type="ChEBI" id="CHEBI:18420"/>
    </cofactor>
</comment>
<evidence type="ECO:0000256" key="8">
    <source>
        <dbReference type="ARBA" id="ARBA00022692"/>
    </source>
</evidence>
<keyword evidence="5" id="KW-0997">Cell inner membrane</keyword>
<evidence type="ECO:0000256" key="12">
    <source>
        <dbReference type="SAM" id="Phobius"/>
    </source>
</evidence>
<evidence type="ECO:0000256" key="3">
    <source>
        <dbReference type="ARBA" id="ARBA00005985"/>
    </source>
</evidence>
<evidence type="ECO:0000256" key="9">
    <source>
        <dbReference type="ARBA" id="ARBA00022989"/>
    </source>
</evidence>
<dbReference type="GO" id="GO:0005886">
    <property type="term" value="C:plasma membrane"/>
    <property type="evidence" value="ECO:0007669"/>
    <property type="project" value="TreeGrafter"/>
</dbReference>
<gene>
    <name evidence="13" type="ORF">AKJ09_06558</name>
</gene>
<comment type="similarity">
    <text evidence="3">Belongs to the UbiA prenyltransferase family.</text>
</comment>
<keyword evidence="4" id="KW-1003">Cell membrane</keyword>
<keyword evidence="14" id="KW-1185">Reference proteome</keyword>
<feature type="transmembrane region" description="Helical" evidence="12">
    <location>
        <begin position="46"/>
        <end position="65"/>
    </location>
</feature>
<comment type="subcellular location">
    <subcellularLocation>
        <location evidence="2">Membrane</location>
        <topology evidence="2">Multi-pass membrane protein</topology>
    </subcellularLocation>
</comment>
<feature type="transmembrane region" description="Helical" evidence="12">
    <location>
        <begin position="12"/>
        <end position="34"/>
    </location>
</feature>
<keyword evidence="9 12" id="KW-1133">Transmembrane helix</keyword>
<feature type="transmembrane region" description="Helical" evidence="12">
    <location>
        <begin position="86"/>
        <end position="108"/>
    </location>
</feature>
<evidence type="ECO:0000256" key="11">
    <source>
        <dbReference type="ARBA" id="ARBA00034524"/>
    </source>
</evidence>
<proteinExistence type="inferred from homology"/>
<name>A0A0K1Q3E9_9BACT</name>
<sequence length="294" mass="31795">MIARLRKWAELVTFSHTIFMMPFAAAAVVLAMAVPHEKLTPLRLGAIVLCMVCARTSAMAFNRWADRDIDAKNDRTKGRPVASGRIAPREALILTVVSGLAFCGFASLLGRWPALLSFPVLLVLLGYSLAKRFTWAAHAWLGFALALAPGGAWVGMGATPNSGILALMVAVLTWLLGFDVLYALQDEKFDRAHGLFSIPSRFGTRGAMRIAAVSHVVTVAMLAATGYFLQRGIVFFLGVIAVAVVLVIEHRLVRPRDASQGEVDLSQIGKAFFDCNAYVSLGFFATTLVDGLLR</sequence>
<protein>
    <recommendedName>
        <fullName evidence="11">4-hydroxybenzoate polyprenyltransferase</fullName>
        <ecNumber evidence="11">2.5.1.39</ecNumber>
    </recommendedName>
</protein>
<evidence type="ECO:0000256" key="10">
    <source>
        <dbReference type="ARBA" id="ARBA00023136"/>
    </source>
</evidence>
<dbReference type="GO" id="GO:0006744">
    <property type="term" value="P:ubiquinone biosynthetic process"/>
    <property type="evidence" value="ECO:0007669"/>
    <property type="project" value="UniProtKB-KW"/>
</dbReference>
<dbReference type="STRING" id="1391654.AKJ09_06558"/>
<accession>A0A0K1Q3E9</accession>
<keyword evidence="7" id="KW-0831">Ubiquinone biosynthesis</keyword>
<dbReference type="EC" id="2.5.1.39" evidence="11"/>
<dbReference type="CDD" id="cd13959">
    <property type="entry name" value="PT_UbiA_COQ2"/>
    <property type="match status" value="1"/>
</dbReference>
<dbReference type="KEGG" id="llu:AKJ09_06558"/>
<dbReference type="InterPro" id="IPR006371">
    <property type="entry name" value="Polyprenyltransferase_UbiA-li"/>
</dbReference>
<evidence type="ECO:0000256" key="5">
    <source>
        <dbReference type="ARBA" id="ARBA00022519"/>
    </source>
</evidence>
<feature type="transmembrane region" description="Helical" evidence="12">
    <location>
        <begin position="233"/>
        <end position="253"/>
    </location>
</feature>
<feature type="transmembrane region" description="Helical" evidence="12">
    <location>
        <begin position="137"/>
        <end position="158"/>
    </location>
</feature>
<dbReference type="Gene3D" id="1.20.120.1780">
    <property type="entry name" value="UbiA prenyltransferase"/>
    <property type="match status" value="1"/>
</dbReference>
<dbReference type="EMBL" id="CP012333">
    <property type="protein sequence ID" value="AKU99894.1"/>
    <property type="molecule type" value="Genomic_DNA"/>
</dbReference>
<dbReference type="InterPro" id="IPR039653">
    <property type="entry name" value="Prenyltransferase"/>
</dbReference>
<keyword evidence="6 13" id="KW-0808">Transferase</keyword>
<dbReference type="FunFam" id="1.10.357.140:FF:000008">
    <property type="entry name" value="4-hydroxybenzoate octaprenyltransferase"/>
    <property type="match status" value="1"/>
</dbReference>
<dbReference type="Proteomes" id="UP000064967">
    <property type="component" value="Chromosome"/>
</dbReference>